<keyword evidence="1" id="KW-1133">Transmembrane helix</keyword>
<name>A0A6C0AEL0_9ZZZZ</name>
<accession>A0A6C0AEL0</accession>
<proteinExistence type="predicted"/>
<evidence type="ECO:0000256" key="1">
    <source>
        <dbReference type="SAM" id="Phobius"/>
    </source>
</evidence>
<keyword evidence="1" id="KW-0812">Transmembrane</keyword>
<feature type="transmembrane region" description="Helical" evidence="1">
    <location>
        <begin position="172"/>
        <end position="196"/>
    </location>
</feature>
<feature type="transmembrane region" description="Helical" evidence="1">
    <location>
        <begin position="55"/>
        <end position="75"/>
    </location>
</feature>
<dbReference type="AlphaFoldDB" id="A0A6C0AEL0"/>
<sequence>MNIPIPSAPPYIEIIENSILVEDAILVEEDVLVEEDNNFYNNINKVSLIRNLKKSFCIGLIVIIFFIMPIIFIALSQSLYNVENMTLITHTIQNTTCTLCLETKDITCIKYNVINCYESNLIYSKNTYSCYYPYEKNNYDYKNTINNAKNKINSKKKFITNTNKKKCQKEPLFIKGIFAAGIIILIFGIVFTFWVICIRNS</sequence>
<reference evidence="2" key="1">
    <citation type="journal article" date="2020" name="Nature">
        <title>Giant virus diversity and host interactions through global metagenomics.</title>
        <authorList>
            <person name="Schulz F."/>
            <person name="Roux S."/>
            <person name="Paez-Espino D."/>
            <person name="Jungbluth S."/>
            <person name="Walsh D.A."/>
            <person name="Denef V.J."/>
            <person name="McMahon K.D."/>
            <person name="Konstantinidis K.T."/>
            <person name="Eloe-Fadrosh E.A."/>
            <person name="Kyrpides N.C."/>
            <person name="Woyke T."/>
        </authorList>
    </citation>
    <scope>NUCLEOTIDE SEQUENCE</scope>
    <source>
        <strain evidence="2">GVMAG-S-1021933-23</strain>
    </source>
</reference>
<protein>
    <submittedName>
        <fullName evidence="2">Uncharacterized protein</fullName>
    </submittedName>
</protein>
<evidence type="ECO:0000313" key="2">
    <source>
        <dbReference type="EMBL" id="QHS78116.1"/>
    </source>
</evidence>
<dbReference type="EMBL" id="MN740594">
    <property type="protein sequence ID" value="QHS78116.1"/>
    <property type="molecule type" value="Genomic_DNA"/>
</dbReference>
<keyword evidence="1" id="KW-0472">Membrane</keyword>
<organism evidence="2">
    <name type="scientific">viral metagenome</name>
    <dbReference type="NCBI Taxonomy" id="1070528"/>
    <lineage>
        <taxon>unclassified sequences</taxon>
        <taxon>metagenomes</taxon>
        <taxon>organismal metagenomes</taxon>
    </lineage>
</organism>